<proteinExistence type="predicted"/>
<name>A0A8J3PI89_9ACTN</name>
<evidence type="ECO:0000313" key="1">
    <source>
        <dbReference type="EMBL" id="GIG16151.1"/>
    </source>
</evidence>
<organism evidence="1 2">
    <name type="scientific">Catellatospora methionotrophica</name>
    <dbReference type="NCBI Taxonomy" id="121620"/>
    <lineage>
        <taxon>Bacteria</taxon>
        <taxon>Bacillati</taxon>
        <taxon>Actinomycetota</taxon>
        <taxon>Actinomycetes</taxon>
        <taxon>Micromonosporales</taxon>
        <taxon>Micromonosporaceae</taxon>
        <taxon>Catellatospora</taxon>
    </lineage>
</organism>
<reference evidence="1" key="1">
    <citation type="submission" date="2021-01" db="EMBL/GenBank/DDBJ databases">
        <title>Whole genome shotgun sequence of Catellatospora methionotrophica NBRC 14553.</title>
        <authorList>
            <person name="Komaki H."/>
            <person name="Tamura T."/>
        </authorList>
    </citation>
    <scope>NUCLEOTIDE SEQUENCE</scope>
    <source>
        <strain evidence="1">NBRC 14553</strain>
    </source>
</reference>
<dbReference type="EMBL" id="BONJ01000026">
    <property type="protein sequence ID" value="GIG16151.1"/>
    <property type="molecule type" value="Genomic_DNA"/>
</dbReference>
<dbReference type="Proteomes" id="UP000660339">
    <property type="component" value="Unassembled WGS sequence"/>
</dbReference>
<accession>A0A8J3PI89</accession>
<dbReference type="AlphaFoldDB" id="A0A8J3PI89"/>
<gene>
    <name evidence="1" type="ORF">Cme02nite_44830</name>
</gene>
<keyword evidence="2" id="KW-1185">Reference proteome</keyword>
<evidence type="ECO:0000313" key="2">
    <source>
        <dbReference type="Proteomes" id="UP000660339"/>
    </source>
</evidence>
<comment type="caution">
    <text evidence="1">The sequence shown here is derived from an EMBL/GenBank/DDBJ whole genome shotgun (WGS) entry which is preliminary data.</text>
</comment>
<protein>
    <submittedName>
        <fullName evidence="1">Uncharacterized protein</fullName>
    </submittedName>
</protein>
<sequence>MAVLATAACGGNPTRNDAAPSPGAVVTSAGTVPGATAPASAAPSGQAAAPSGAAARLPASDQAICSGRAEAYAAITTHDLRYLGLVDGRYQGGEPAKRDELAKLKQALGDYRDHLARRVGAAVDKQLAGAMRADIVYVNKRLTELKAAGTDYDGKVFRVADAINKGMARDQRVPGVCGR</sequence>